<dbReference type="Proteomes" id="UP000004994">
    <property type="component" value="Chromosome 6"/>
</dbReference>
<dbReference type="InParanoid" id="A0A3Q7GQZ6"/>
<sequence>GLAYRLVNLHFCKTKR</sequence>
<reference evidence="1" key="1">
    <citation type="journal article" date="2012" name="Nature">
        <title>The tomato genome sequence provides insights into fleshy fruit evolution.</title>
        <authorList>
            <consortium name="Tomato Genome Consortium"/>
        </authorList>
    </citation>
    <scope>NUCLEOTIDE SEQUENCE [LARGE SCALE GENOMIC DNA]</scope>
    <source>
        <strain evidence="1">cv. Heinz 1706</strain>
    </source>
</reference>
<reference evidence="1" key="2">
    <citation type="submission" date="2019-01" db="UniProtKB">
        <authorList>
            <consortium name="EnsemblPlants"/>
        </authorList>
    </citation>
    <scope>IDENTIFICATION</scope>
    <source>
        <strain evidence="1">cv. Heinz 1706</strain>
    </source>
</reference>
<protein>
    <submittedName>
        <fullName evidence="1">Uncharacterized protein</fullName>
    </submittedName>
</protein>
<name>A0A3Q7GQZ6_SOLLC</name>
<accession>A0A3Q7GQZ6</accession>
<proteinExistence type="predicted"/>
<organism evidence="1">
    <name type="scientific">Solanum lycopersicum</name>
    <name type="common">Tomato</name>
    <name type="synonym">Lycopersicon esculentum</name>
    <dbReference type="NCBI Taxonomy" id="4081"/>
    <lineage>
        <taxon>Eukaryota</taxon>
        <taxon>Viridiplantae</taxon>
        <taxon>Streptophyta</taxon>
        <taxon>Embryophyta</taxon>
        <taxon>Tracheophyta</taxon>
        <taxon>Spermatophyta</taxon>
        <taxon>Magnoliopsida</taxon>
        <taxon>eudicotyledons</taxon>
        <taxon>Gunneridae</taxon>
        <taxon>Pentapetalae</taxon>
        <taxon>asterids</taxon>
        <taxon>lamiids</taxon>
        <taxon>Solanales</taxon>
        <taxon>Solanaceae</taxon>
        <taxon>Solanoideae</taxon>
        <taxon>Solaneae</taxon>
        <taxon>Solanum</taxon>
        <taxon>Solanum subgen. Lycopersicon</taxon>
    </lineage>
</organism>
<dbReference type="EnsemblPlants" id="Solyc06g019176.1.1">
    <property type="protein sequence ID" value="Solyc06g019176.1.1.1"/>
    <property type="gene ID" value="Solyc06g019176.1"/>
</dbReference>
<evidence type="ECO:0000313" key="2">
    <source>
        <dbReference type="Proteomes" id="UP000004994"/>
    </source>
</evidence>
<dbReference type="Gramene" id="Solyc06g019176.1.1">
    <property type="protein sequence ID" value="Solyc06g019176.1.1.1"/>
    <property type="gene ID" value="Solyc06g019176.1"/>
</dbReference>
<keyword evidence="2" id="KW-1185">Reference proteome</keyword>
<evidence type="ECO:0000313" key="1">
    <source>
        <dbReference type="EnsemblPlants" id="Solyc06g019176.1.1.1"/>
    </source>
</evidence>
<dbReference type="AlphaFoldDB" id="A0A3Q7GQZ6"/>